<feature type="domain" description="Pseudouridine synthase RsuA/RluA-like" evidence="7">
    <location>
        <begin position="82"/>
        <end position="215"/>
    </location>
</feature>
<dbReference type="SUPFAM" id="SSF55120">
    <property type="entry name" value="Pseudouridine synthase"/>
    <property type="match status" value="1"/>
</dbReference>
<evidence type="ECO:0000259" key="8">
    <source>
        <dbReference type="Pfam" id="PF01479"/>
    </source>
</evidence>
<dbReference type="Pfam" id="PF01479">
    <property type="entry name" value="S4"/>
    <property type="match status" value="1"/>
</dbReference>
<organism evidence="9 10">
    <name type="scientific">Rhodanobacter lindaniclasticus</name>
    <dbReference type="NCBI Taxonomy" id="75310"/>
    <lineage>
        <taxon>Bacteria</taxon>
        <taxon>Pseudomonadati</taxon>
        <taxon>Pseudomonadota</taxon>
        <taxon>Gammaproteobacteria</taxon>
        <taxon>Lysobacterales</taxon>
        <taxon>Rhodanobacteraceae</taxon>
        <taxon>Rhodanobacter</taxon>
    </lineage>
</organism>
<dbReference type="CDD" id="cd02870">
    <property type="entry name" value="PseudoU_synth_RsuA_like"/>
    <property type="match status" value="1"/>
</dbReference>
<dbReference type="OrthoDB" id="9807213at2"/>
<comment type="caution">
    <text evidence="9">The sequence shown here is derived from an EMBL/GenBank/DDBJ whole genome shotgun (WGS) entry which is preliminary data.</text>
</comment>
<proteinExistence type="inferred from homology"/>
<dbReference type="EC" id="5.4.99.-" evidence="6"/>
<evidence type="ECO:0000256" key="5">
    <source>
        <dbReference type="PROSITE-ProRule" id="PRU00182"/>
    </source>
</evidence>
<dbReference type="GO" id="GO:0000455">
    <property type="term" value="P:enzyme-directed rRNA pseudouridine synthesis"/>
    <property type="evidence" value="ECO:0007669"/>
    <property type="project" value="UniProtKB-ARBA"/>
</dbReference>
<dbReference type="GO" id="GO:0160138">
    <property type="term" value="F:23S rRNA pseudouridine(2604) synthase activity"/>
    <property type="evidence" value="ECO:0007669"/>
    <property type="project" value="UniProtKB-EC"/>
</dbReference>
<sequence length="257" mass="27482">MSRSSSFHSARASASAPSPRYGLARVLSKLGMCSRSQAEQWIRAGRVSLDGRVVHDPQHPTSIEGGQVAVDGKPVHQAGHVHIAFNKPRGIVVSAADEHGRATVYTALAAAGLPWLGPVGRLDKASEGLLLLSNDTRWAAGITDPATHLEKTYHVQVAGLPDAAVLEAMLAGVEDAGELLRARRATLLRAGAKNAWLEVVLDEGRNRHIRRLLAALGFDVLRLVRVAIGPLALGELAKGQWRRLSTDEVEALDTHKA</sequence>
<dbReference type="InterPro" id="IPR006145">
    <property type="entry name" value="PsdUridine_synth_RsuA/RluA"/>
</dbReference>
<reference evidence="9 10" key="1">
    <citation type="submission" date="2017-02" db="EMBL/GenBank/DDBJ databases">
        <title>Whole genome sequencing of Rhodanobacter lindaniclasticus DSM 17932.</title>
        <authorList>
            <person name="Kumar S."/>
            <person name="Patil P."/>
            <person name="Patil P.B."/>
        </authorList>
    </citation>
    <scope>NUCLEOTIDE SEQUENCE [LARGE SCALE GENOMIC DNA]</scope>
    <source>
        <strain evidence="9 10">DSM 17932</strain>
    </source>
</reference>
<accession>A0A4S3KEX5</accession>
<evidence type="ECO:0000256" key="6">
    <source>
        <dbReference type="RuleBase" id="RU003887"/>
    </source>
</evidence>
<dbReference type="InterPro" id="IPR000748">
    <property type="entry name" value="PsdUridine_synth_RsuA/RluB/E/F"/>
</dbReference>
<name>A0A4S3KEX5_9GAMM</name>
<evidence type="ECO:0000313" key="9">
    <source>
        <dbReference type="EMBL" id="THD07040.1"/>
    </source>
</evidence>
<dbReference type="PANTHER" id="PTHR47683:SF2">
    <property type="entry name" value="RNA-BINDING S4 DOMAIN-CONTAINING PROTEIN"/>
    <property type="match status" value="1"/>
</dbReference>
<feature type="domain" description="RNA-binding S4" evidence="8">
    <location>
        <begin position="23"/>
        <end position="59"/>
    </location>
</feature>
<gene>
    <name evidence="9" type="ORF">B1991_10320</name>
</gene>
<dbReference type="InterPro" id="IPR036986">
    <property type="entry name" value="S4_RNA-bd_sf"/>
</dbReference>
<dbReference type="SUPFAM" id="SSF55174">
    <property type="entry name" value="Alpha-L RNA-binding motif"/>
    <property type="match status" value="1"/>
</dbReference>
<dbReference type="InterPro" id="IPR018496">
    <property type="entry name" value="PsdUridine_synth_RsuA/RluB_CS"/>
</dbReference>
<keyword evidence="10" id="KW-1185">Reference proteome</keyword>
<dbReference type="Pfam" id="PF00849">
    <property type="entry name" value="PseudoU_synth_2"/>
    <property type="match status" value="1"/>
</dbReference>
<evidence type="ECO:0000256" key="4">
    <source>
        <dbReference type="ARBA" id="ARBA00036535"/>
    </source>
</evidence>
<dbReference type="Proteomes" id="UP000306317">
    <property type="component" value="Unassembled WGS sequence"/>
</dbReference>
<evidence type="ECO:0000256" key="3">
    <source>
        <dbReference type="ARBA" id="ARBA00036390"/>
    </source>
</evidence>
<dbReference type="AlphaFoldDB" id="A0A4S3KEX5"/>
<dbReference type="PROSITE" id="PS50889">
    <property type="entry name" value="S4"/>
    <property type="match status" value="1"/>
</dbReference>
<dbReference type="PROSITE" id="PS01149">
    <property type="entry name" value="PSI_RSU"/>
    <property type="match status" value="1"/>
</dbReference>
<keyword evidence="5" id="KW-0694">RNA-binding</keyword>
<dbReference type="GO" id="GO:0003723">
    <property type="term" value="F:RNA binding"/>
    <property type="evidence" value="ECO:0007669"/>
    <property type="project" value="UniProtKB-KW"/>
</dbReference>
<evidence type="ECO:0000256" key="1">
    <source>
        <dbReference type="ARBA" id="ARBA00008348"/>
    </source>
</evidence>
<comment type="catalytic activity">
    <reaction evidence="3">
        <text>uridine(35) in tRNA(Tyr) = pseudouridine(35) in tRNA(Tyr)</text>
        <dbReference type="Rhea" id="RHEA:60556"/>
        <dbReference type="Rhea" id="RHEA-COMP:15607"/>
        <dbReference type="Rhea" id="RHEA-COMP:15608"/>
        <dbReference type="ChEBI" id="CHEBI:65314"/>
        <dbReference type="ChEBI" id="CHEBI:65315"/>
    </reaction>
</comment>
<keyword evidence="2 6" id="KW-0413">Isomerase</keyword>
<evidence type="ECO:0000313" key="10">
    <source>
        <dbReference type="Proteomes" id="UP000306317"/>
    </source>
</evidence>
<dbReference type="InterPro" id="IPR050343">
    <property type="entry name" value="RsuA_PseudoU_synthase"/>
</dbReference>
<dbReference type="CDD" id="cd00165">
    <property type="entry name" value="S4"/>
    <property type="match status" value="1"/>
</dbReference>
<dbReference type="EMBL" id="MWIO01000029">
    <property type="protein sequence ID" value="THD07040.1"/>
    <property type="molecule type" value="Genomic_DNA"/>
</dbReference>
<protein>
    <recommendedName>
        <fullName evidence="6">Pseudouridine synthase</fullName>
        <ecNumber evidence="6">5.4.99.-</ecNumber>
    </recommendedName>
</protein>
<dbReference type="InterPro" id="IPR002942">
    <property type="entry name" value="S4_RNA-bd"/>
</dbReference>
<dbReference type="PANTHER" id="PTHR47683">
    <property type="entry name" value="PSEUDOURIDINE SYNTHASE FAMILY PROTEIN-RELATED"/>
    <property type="match status" value="1"/>
</dbReference>
<dbReference type="Gene3D" id="3.10.290.10">
    <property type="entry name" value="RNA-binding S4 domain"/>
    <property type="match status" value="1"/>
</dbReference>
<comment type="similarity">
    <text evidence="1 6">Belongs to the pseudouridine synthase RsuA family.</text>
</comment>
<dbReference type="InterPro" id="IPR020103">
    <property type="entry name" value="PsdUridine_synth_cat_dom_sf"/>
</dbReference>
<evidence type="ECO:0000259" key="7">
    <source>
        <dbReference type="Pfam" id="PF00849"/>
    </source>
</evidence>
<dbReference type="Gene3D" id="3.30.2350.10">
    <property type="entry name" value="Pseudouridine synthase"/>
    <property type="match status" value="1"/>
</dbReference>
<evidence type="ECO:0000256" key="2">
    <source>
        <dbReference type="ARBA" id="ARBA00023235"/>
    </source>
</evidence>
<comment type="catalytic activity">
    <reaction evidence="4">
        <text>uridine(2604) in 23S rRNA = pseudouridine(2604) in 23S rRNA</text>
        <dbReference type="Rhea" id="RHEA:38875"/>
        <dbReference type="Rhea" id="RHEA-COMP:10093"/>
        <dbReference type="Rhea" id="RHEA-COMP:10094"/>
        <dbReference type="ChEBI" id="CHEBI:65314"/>
        <dbReference type="ChEBI" id="CHEBI:65315"/>
        <dbReference type="EC" id="5.4.99.21"/>
    </reaction>
</comment>
<dbReference type="NCBIfam" id="TIGR00093">
    <property type="entry name" value="pseudouridine synthase"/>
    <property type="match status" value="1"/>
</dbReference>